<name>A0A6P8HGP7_ACTTE</name>
<feature type="region of interest" description="Disordered" evidence="1">
    <location>
        <begin position="28"/>
        <end position="52"/>
    </location>
</feature>
<protein>
    <submittedName>
        <fullName evidence="4">Uncharacterized protein LOC116291927</fullName>
    </submittedName>
</protein>
<dbReference type="AlphaFoldDB" id="A0A6P8HGP7"/>
<dbReference type="Gene3D" id="3.90.70.80">
    <property type="match status" value="1"/>
</dbReference>
<dbReference type="PROSITE" id="PS50802">
    <property type="entry name" value="OTU"/>
    <property type="match status" value="1"/>
</dbReference>
<evidence type="ECO:0000259" key="2">
    <source>
        <dbReference type="PROSITE" id="PS50802"/>
    </source>
</evidence>
<sequence length="187" mass="21208">MRSSELNTILSAYDSCYYEFHADGLPAQESAADSDPIPQSPQSPTDPDPSSLLDKEHIKKLQTILEQVESLREEGCDRVLKFLHSLKDWNSVSECSTILSNEMVPYRAFEIHSKVNDDLVETRCRHWVPDNMLQEGYEPVKVQGDGNCFFRAISTLCSKHKEADWRAIKLGAIIDACANEELYVQQV</sequence>
<dbReference type="KEGG" id="aten:116291927"/>
<dbReference type="InParanoid" id="A0A6P8HGP7"/>
<dbReference type="GeneID" id="116291927"/>
<reference evidence="4" key="1">
    <citation type="submission" date="2025-08" db="UniProtKB">
        <authorList>
            <consortium name="RefSeq"/>
        </authorList>
    </citation>
    <scope>IDENTIFICATION</scope>
    <source>
        <tissue evidence="4">Tentacle</tissue>
    </source>
</reference>
<keyword evidence="3" id="KW-1185">Reference proteome</keyword>
<dbReference type="OrthoDB" id="10375289at2759"/>
<evidence type="ECO:0000313" key="3">
    <source>
        <dbReference type="Proteomes" id="UP000515163"/>
    </source>
</evidence>
<dbReference type="Proteomes" id="UP000515163">
    <property type="component" value="Unplaced"/>
</dbReference>
<dbReference type="RefSeq" id="XP_031555021.1">
    <property type="nucleotide sequence ID" value="XM_031699161.1"/>
</dbReference>
<feature type="domain" description="OTU" evidence="2">
    <location>
        <begin position="137"/>
        <end position="187"/>
    </location>
</feature>
<proteinExistence type="predicted"/>
<evidence type="ECO:0000256" key="1">
    <source>
        <dbReference type="SAM" id="MobiDB-lite"/>
    </source>
</evidence>
<accession>A0A6P8HGP7</accession>
<organism evidence="3 4">
    <name type="scientific">Actinia tenebrosa</name>
    <name type="common">Australian red waratah sea anemone</name>
    <dbReference type="NCBI Taxonomy" id="6105"/>
    <lineage>
        <taxon>Eukaryota</taxon>
        <taxon>Metazoa</taxon>
        <taxon>Cnidaria</taxon>
        <taxon>Anthozoa</taxon>
        <taxon>Hexacorallia</taxon>
        <taxon>Actiniaria</taxon>
        <taxon>Actiniidae</taxon>
        <taxon>Actinia</taxon>
    </lineage>
</organism>
<feature type="compositionally biased region" description="Pro residues" evidence="1">
    <location>
        <begin position="38"/>
        <end position="47"/>
    </location>
</feature>
<gene>
    <name evidence="4" type="primary">LOC116291927</name>
</gene>
<dbReference type="InterPro" id="IPR003323">
    <property type="entry name" value="OTU_dom"/>
</dbReference>
<evidence type="ECO:0000313" key="4">
    <source>
        <dbReference type="RefSeq" id="XP_031555021.1"/>
    </source>
</evidence>